<dbReference type="OrthoDB" id="4753470at2759"/>
<name>A0A2J6QQH9_9HELO</name>
<evidence type="ECO:0000313" key="2">
    <source>
        <dbReference type="Proteomes" id="UP000235672"/>
    </source>
</evidence>
<accession>A0A2J6QQH9</accession>
<protein>
    <submittedName>
        <fullName evidence="1">Uncharacterized protein</fullName>
    </submittedName>
</protein>
<dbReference type="Proteomes" id="UP000235672">
    <property type="component" value="Unassembled WGS sequence"/>
</dbReference>
<evidence type="ECO:0000313" key="1">
    <source>
        <dbReference type="EMBL" id="PMD28517.1"/>
    </source>
</evidence>
<dbReference type="EMBL" id="KZ613464">
    <property type="protein sequence ID" value="PMD28517.1"/>
    <property type="molecule type" value="Genomic_DNA"/>
</dbReference>
<reference evidence="1 2" key="1">
    <citation type="submission" date="2016-05" db="EMBL/GenBank/DDBJ databases">
        <title>A degradative enzymes factory behind the ericoid mycorrhizal symbiosis.</title>
        <authorList>
            <consortium name="DOE Joint Genome Institute"/>
            <person name="Martino E."/>
            <person name="Morin E."/>
            <person name="Grelet G."/>
            <person name="Kuo A."/>
            <person name="Kohler A."/>
            <person name="Daghino S."/>
            <person name="Barry K."/>
            <person name="Choi C."/>
            <person name="Cichocki N."/>
            <person name="Clum A."/>
            <person name="Copeland A."/>
            <person name="Hainaut M."/>
            <person name="Haridas S."/>
            <person name="Labutti K."/>
            <person name="Lindquist E."/>
            <person name="Lipzen A."/>
            <person name="Khouja H.-R."/>
            <person name="Murat C."/>
            <person name="Ohm R."/>
            <person name="Olson A."/>
            <person name="Spatafora J."/>
            <person name="Veneault-Fourrey C."/>
            <person name="Henrissat B."/>
            <person name="Grigoriev I."/>
            <person name="Martin F."/>
            <person name="Perotto S."/>
        </authorList>
    </citation>
    <scope>NUCLEOTIDE SEQUENCE [LARGE SCALE GENOMIC DNA]</scope>
    <source>
        <strain evidence="1 2">UAMH 7357</strain>
    </source>
</reference>
<dbReference type="STRING" id="1745343.A0A2J6QQH9"/>
<proteinExistence type="predicted"/>
<keyword evidence="2" id="KW-1185">Reference proteome</keyword>
<gene>
    <name evidence="1" type="ORF">NA56DRAFT_640147</name>
</gene>
<dbReference type="AlphaFoldDB" id="A0A2J6QQH9"/>
<sequence length="749" mass="83766">MSLPVAAQLSLELTQIIPVRAIVTTTFQKAIEFARSLQKTGSDILVEEDLAAIFGRGKIVRQLELQFRQAINVSIQPVPISPRNGIELTCGPGATVGRALKDNYYLATVIQLSFLSWFHEKSSLAGSLVDCIEKRIRMGLPDANTHISYEGVLGTLDACAAETSRFGWDALASIVQGSFLNSTRTLFTDYTLIRDPFDPFMSLAPHMLLGLMDSLYLVQSLPEDRFIILESPQGAVLVVIWAHFLLGLSVVVLAPERDIFFGESGKPQVVIKWKPDWDPMKDTTPSLELLDRNANIVLKYVPEDNTMISLSGMERIRLEGYAKHLLRRYLNKAMIMPDNDPAYKECAEMATAMAISMSKLLRRVPYFSQAQNGTLLDIPLQCYSNTEQWRIFDSGELLFSGISLEKNVVNLYARSIAGVPFDKIQFPPCIRSSQCVDIQILRDLAWLVLLFANVNGLESCASVPLPFASLPFYNKKLDNWDGQSPLDIESDIWFGDVVGLLRGISPGDSEQKNYAAVSLICEHGWSAYVGSFGDQDPGDINCELVMLKEGVPTSVRSGERKYQIIDAELPRGARIRPPSVVEKEGVYEPRCVSRVTNREIFYSTRATEFRQLARYDVDESGANLLPNEKPQFSLFASYRLLHNILWHVIKSVPCEHGSNIANEASLDLGVATARGFYWDGGEGDARDYRICICLVKGDKHARWLLLTGIRPDGGFMRHQRRVLLRKDGCCPNCAVYYASRQPGKWLVIL</sequence>
<organism evidence="1 2">
    <name type="scientific">Hyaloscypha hepaticicola</name>
    <dbReference type="NCBI Taxonomy" id="2082293"/>
    <lineage>
        <taxon>Eukaryota</taxon>
        <taxon>Fungi</taxon>
        <taxon>Dikarya</taxon>
        <taxon>Ascomycota</taxon>
        <taxon>Pezizomycotina</taxon>
        <taxon>Leotiomycetes</taxon>
        <taxon>Helotiales</taxon>
        <taxon>Hyaloscyphaceae</taxon>
        <taxon>Hyaloscypha</taxon>
    </lineage>
</organism>